<reference evidence="2 3" key="1">
    <citation type="submission" date="2020-04" db="EMBL/GenBank/DDBJ databases">
        <authorList>
            <person name="De Canck E."/>
        </authorList>
    </citation>
    <scope>NUCLEOTIDE SEQUENCE [LARGE SCALE GENOMIC DNA]</scope>
    <source>
        <strain evidence="2 3">LMG 29542</strain>
    </source>
</reference>
<dbReference type="GO" id="GO:0003824">
    <property type="term" value="F:catalytic activity"/>
    <property type="evidence" value="ECO:0007669"/>
    <property type="project" value="InterPro"/>
</dbReference>
<dbReference type="SUPFAM" id="SSF102114">
    <property type="entry name" value="Radical SAM enzymes"/>
    <property type="match status" value="1"/>
</dbReference>
<evidence type="ECO:0008006" key="4">
    <source>
        <dbReference type="Google" id="ProtNLM"/>
    </source>
</evidence>
<name>A0A6J5DJ61_9BURK</name>
<dbReference type="RefSeq" id="WP_175226495.1">
    <property type="nucleotide sequence ID" value="NZ_CADIKH010000009.1"/>
</dbReference>
<gene>
    <name evidence="2" type="ORF">LMG29542_02207</name>
</gene>
<dbReference type="GO" id="GO:0051536">
    <property type="term" value="F:iron-sulfur cluster binding"/>
    <property type="evidence" value="ECO:0007669"/>
    <property type="project" value="InterPro"/>
</dbReference>
<feature type="region of interest" description="Disordered" evidence="1">
    <location>
        <begin position="303"/>
        <end position="328"/>
    </location>
</feature>
<evidence type="ECO:0000313" key="3">
    <source>
        <dbReference type="Proteomes" id="UP000494363"/>
    </source>
</evidence>
<dbReference type="AlphaFoldDB" id="A0A6J5DJ61"/>
<protein>
    <recommendedName>
        <fullName evidence="4">Radical SAM core domain-containing protein</fullName>
    </recommendedName>
</protein>
<evidence type="ECO:0000256" key="1">
    <source>
        <dbReference type="SAM" id="MobiDB-lite"/>
    </source>
</evidence>
<dbReference type="SFLD" id="SFLDS00029">
    <property type="entry name" value="Radical_SAM"/>
    <property type="match status" value="1"/>
</dbReference>
<dbReference type="Proteomes" id="UP000494363">
    <property type="component" value="Unassembled WGS sequence"/>
</dbReference>
<evidence type="ECO:0000313" key="2">
    <source>
        <dbReference type="EMBL" id="CAB3753973.1"/>
    </source>
</evidence>
<sequence>MRIRITQIDGALPNIALMKLAHWHKARGDEVVVTRHIERDLFEGDYDRVYGSCIFSFSRDRFERFMKQWPQAIVGGTGSGSATTVEQLIGDYEYFDYEGWPKFDASIGFTQRGCRLKCKFCVVPGKEGKNRSTGSITQIWRGPPHPKHILLLDNDFFGQPRWRELVDEIRDGDFKVCFSQGINTRLITPEAAQALATIKYRDTGFHKKRLYTAWDNLKDERVFFSGVQTLAEAGIPPTHLMCYMLIGFDPLETWDRIWHRFNRMTELGIDPYPMVYNDRRADLKCFQRWVITRTYKTTPWDEYRRETKSQESTESYLRSVKPELGAAA</sequence>
<dbReference type="EMBL" id="CADIKH010000009">
    <property type="protein sequence ID" value="CAB3753973.1"/>
    <property type="molecule type" value="Genomic_DNA"/>
</dbReference>
<dbReference type="InterPro" id="IPR007197">
    <property type="entry name" value="rSAM"/>
</dbReference>
<dbReference type="InterPro" id="IPR058240">
    <property type="entry name" value="rSAM_sf"/>
</dbReference>
<keyword evidence="3" id="KW-1185">Reference proteome</keyword>
<proteinExistence type="predicted"/>
<accession>A0A6J5DJ61</accession>
<organism evidence="2 3">
    <name type="scientific">Paraburkholderia humisilvae</name>
    <dbReference type="NCBI Taxonomy" id="627669"/>
    <lineage>
        <taxon>Bacteria</taxon>
        <taxon>Pseudomonadati</taxon>
        <taxon>Pseudomonadota</taxon>
        <taxon>Betaproteobacteria</taxon>
        <taxon>Burkholderiales</taxon>
        <taxon>Burkholderiaceae</taxon>
        <taxon>Paraburkholderia</taxon>
    </lineage>
</organism>